<dbReference type="PANTHER" id="PTHR14226:SF29">
    <property type="entry name" value="NEUROPATHY TARGET ESTERASE SWS"/>
    <property type="match status" value="1"/>
</dbReference>
<evidence type="ECO:0000313" key="7">
    <source>
        <dbReference type="EMBL" id="MDV5168555.1"/>
    </source>
</evidence>
<dbReference type="InterPro" id="IPR050301">
    <property type="entry name" value="NTE"/>
</dbReference>
<evidence type="ECO:0000256" key="5">
    <source>
        <dbReference type="SAM" id="SignalP"/>
    </source>
</evidence>
<dbReference type="Gene3D" id="2.40.160.50">
    <property type="entry name" value="membrane protein fhac: a member of the omp85/tpsb transporter family"/>
    <property type="match status" value="1"/>
</dbReference>
<evidence type="ECO:0000313" key="8">
    <source>
        <dbReference type="Proteomes" id="UP001186452"/>
    </source>
</evidence>
<gene>
    <name evidence="7" type="ORF">R2X38_06035</name>
</gene>
<keyword evidence="8" id="KW-1185">Reference proteome</keyword>
<dbReference type="InterPro" id="IPR016035">
    <property type="entry name" value="Acyl_Trfase/lysoPLipase"/>
</dbReference>
<proteinExistence type="predicted"/>
<reference evidence="7 8" key="1">
    <citation type="submission" date="2023-10" db="EMBL/GenBank/DDBJ databases">
        <title>Marine bacteria isolated from horseshoe crab.</title>
        <authorList>
            <person name="Cheng T.H."/>
        </authorList>
    </citation>
    <scope>NUCLEOTIDE SEQUENCE [LARGE SCALE GENOMIC DNA]</scope>
    <source>
        <strain evidence="7 8">HSC6</strain>
    </source>
</reference>
<feature type="chain" id="PRO_5045725468" evidence="5">
    <location>
        <begin position="23"/>
        <end position="745"/>
    </location>
</feature>
<dbReference type="Proteomes" id="UP001186452">
    <property type="component" value="Unassembled WGS sequence"/>
</dbReference>
<feature type="short sequence motif" description="DGA/G" evidence="4">
    <location>
        <begin position="209"/>
        <end position="211"/>
    </location>
</feature>
<dbReference type="Pfam" id="PF01734">
    <property type="entry name" value="Patatin"/>
    <property type="match status" value="1"/>
</dbReference>
<keyword evidence="2 4" id="KW-0442">Lipid degradation</keyword>
<feature type="short sequence motif" description="GXGXXG" evidence="4">
    <location>
        <begin position="34"/>
        <end position="39"/>
    </location>
</feature>
<dbReference type="PANTHER" id="PTHR14226">
    <property type="entry name" value="NEUROPATHY TARGET ESTERASE/SWISS CHEESE D.MELANOGASTER"/>
    <property type="match status" value="1"/>
</dbReference>
<evidence type="ECO:0000259" key="6">
    <source>
        <dbReference type="PROSITE" id="PS51635"/>
    </source>
</evidence>
<evidence type="ECO:0000256" key="4">
    <source>
        <dbReference type="PROSITE-ProRule" id="PRU01161"/>
    </source>
</evidence>
<feature type="active site" description="Nucleophile" evidence="4">
    <location>
        <position position="63"/>
    </location>
</feature>
<dbReference type="RefSeq" id="WP_317521275.1">
    <property type="nucleotide sequence ID" value="NZ_JAWJZI010000002.1"/>
</dbReference>
<dbReference type="EMBL" id="JAWJZI010000002">
    <property type="protein sequence ID" value="MDV5168555.1"/>
    <property type="molecule type" value="Genomic_DNA"/>
</dbReference>
<evidence type="ECO:0000256" key="2">
    <source>
        <dbReference type="ARBA" id="ARBA00022963"/>
    </source>
</evidence>
<comment type="caution">
    <text evidence="7">The sequence shown here is derived from an EMBL/GenBank/DDBJ whole genome shotgun (WGS) entry which is preliminary data.</text>
</comment>
<feature type="domain" description="PNPLA" evidence="6">
    <location>
        <begin position="30"/>
        <end position="222"/>
    </location>
</feature>
<organism evidence="7 8">
    <name type="scientific">Photobacterium rosenbergii</name>
    <dbReference type="NCBI Taxonomy" id="294936"/>
    <lineage>
        <taxon>Bacteria</taxon>
        <taxon>Pseudomonadati</taxon>
        <taxon>Pseudomonadota</taxon>
        <taxon>Gammaproteobacteria</taxon>
        <taxon>Vibrionales</taxon>
        <taxon>Vibrionaceae</taxon>
        <taxon>Photobacterium</taxon>
    </lineage>
</organism>
<keyword evidence="1 4" id="KW-0378">Hydrolase</keyword>
<name>A0ABU3ZEM1_9GAMM</name>
<accession>A0ABU3ZEM1</accession>
<dbReference type="SUPFAM" id="SSF52151">
    <property type="entry name" value="FabD/lysophospholipase-like"/>
    <property type="match status" value="1"/>
</dbReference>
<feature type="signal peptide" evidence="5">
    <location>
        <begin position="1"/>
        <end position="22"/>
    </location>
</feature>
<keyword evidence="3 4" id="KW-0443">Lipid metabolism</keyword>
<keyword evidence="5" id="KW-0732">Signal</keyword>
<dbReference type="PROSITE" id="PS51635">
    <property type="entry name" value="PNPLA"/>
    <property type="match status" value="1"/>
</dbReference>
<evidence type="ECO:0000256" key="3">
    <source>
        <dbReference type="ARBA" id="ARBA00023098"/>
    </source>
</evidence>
<dbReference type="Gene3D" id="3.40.1090.10">
    <property type="entry name" value="Cytosolic phospholipase A2 catalytic domain"/>
    <property type="match status" value="2"/>
</dbReference>
<sequence>MKFRTRGLVASMLLLCSLPALAEDRPKIALVLGGGGAKGAAHIGVLKVLEENRIPVDFVSGTSIGAYVGGLYALGYDADQIETIMMSLDFNTGFSDDIPREQLSYRDKQFRDEYPIDPKMGWGDGKFKMAKGALQGQTMSSLIRRSIGLVPTIDDFDSLPIPFRAVATNMPDRSEVVLHDGDFAEALQASMTVPGFLAPVKRDGKLLADGGIVNNLPISIAKEQGADIVIAVDIGAPLRSEDDIDSVFAVVGQLSAFLTNENRNQQVSMLDNDDILIMPKVEGVKMTDFSSMKNIIPKGEIAAKRQLANLSELSLNKADYAAYQQDKQRQRQQLVRSVKPISRMELQNDSVVSDSLVLDKLKGLPEPNMDAESVEDAVEKVYALDQFERVGASIEKNAHNDESTLVVKTEEKSWGPSVFNAGVHFEDSFNEDLHLALDVALTVNNLFGTGGQWRTGATLGTDYHLTTEWYQPFDTQQRVYTRLGGSLGKQRWNGLMNVEDAPFTRFIKKSNEFYGGVGINLSNNAQIELAYRYEDGVFDAMNTNLLGSMGEYWAHGAELSIGYDTLDGSIFPTSGQQLTAKVGYKTSGSTSYFDSYSGHDDYWQYQLDWKGATHIGSHNFIGRVSVESVEQGKENLSNVVSLGGFLNLSGYARNSLVGNHKALATAVYTYQLDKKLVGTEWPVFVGASAEMGDVWNEKPTNDLDDWIKAGSVFVSAETSMGAAAISFGHADTGESSVYLFFGKPF</sequence>
<evidence type="ECO:0000256" key="1">
    <source>
        <dbReference type="ARBA" id="ARBA00022801"/>
    </source>
</evidence>
<feature type="active site" description="Proton acceptor" evidence="4">
    <location>
        <position position="209"/>
    </location>
</feature>
<dbReference type="InterPro" id="IPR002641">
    <property type="entry name" value="PNPLA_dom"/>
</dbReference>
<feature type="short sequence motif" description="GXSXG" evidence="4">
    <location>
        <begin position="61"/>
        <end position="65"/>
    </location>
</feature>
<protein>
    <submittedName>
        <fullName evidence="7">Patatin-like phospholipase family protein</fullName>
    </submittedName>
</protein>